<name>M5C622_THACB</name>
<dbReference type="EC" id="1.14.-.-" evidence="11"/>
<sequence>MSHFQVVIDFLSSQEYEKSSALFYPPFVLVGLLGVAGAYRKIQVTSVKPLPLPLPLPPSPPAHWLWGNSAFLDQPYRHVFLGTKYKKELGDIISTVSMKNINIYLNTIELATELLDKHTSATSDRPPDVMTHELLGWATSAAFRNHDETHKKMRRVLASALHPTAARSYGPQHVDTTLGLLREIVSDPTSFMESASAAIGTFTIRLAYGYVPKTRKDPILPMAQESVRYVGVSLSHHWLVNDFPLLKYIPSWFPGAGFKKFAEEGYKSRKSYADTMFGIVQEQVAQGRVEQPSYVSGLLESKGGANANSDDLYLIKYTAASIFSAGTSTTAGVIKAFFLMASLYPEAVKKAQAEIDSVVGRERIPSLDDRPALPYTDALVQEVMRMYPPAPVGLAHLVTEEIEFHGYRIPKGAIVNANIWAMLRDPNHFASPHTFNPARFLGPKAEPDPRKYIFGFGRRVCPGLHVANNTSWVMCAGLLSVFDFQPGPRLAAKVASLGGRDSEQLYELTEPYGTGDPLPFDCDLKLRDAAAVSLLENAN</sequence>
<dbReference type="Proteomes" id="UP000059188">
    <property type="component" value="Unassembled WGS sequence"/>
</dbReference>
<dbReference type="HOGENOM" id="CLU_001570_2_3_1"/>
<dbReference type="InterPro" id="IPR017972">
    <property type="entry name" value="Cyt_P450_CS"/>
</dbReference>
<dbReference type="GO" id="GO:0004497">
    <property type="term" value="F:monooxygenase activity"/>
    <property type="evidence" value="ECO:0007669"/>
    <property type="project" value="UniProtKB-KW"/>
</dbReference>
<evidence type="ECO:0000256" key="7">
    <source>
        <dbReference type="ARBA" id="ARBA00023004"/>
    </source>
</evidence>
<dbReference type="Pfam" id="PF00067">
    <property type="entry name" value="p450"/>
    <property type="match status" value="1"/>
</dbReference>
<keyword evidence="8 10" id="KW-0503">Monooxygenase</keyword>
<evidence type="ECO:0000256" key="8">
    <source>
        <dbReference type="ARBA" id="ARBA00023033"/>
    </source>
</evidence>
<protein>
    <submittedName>
        <fullName evidence="11 12">O-methylsterigmatocystin oxidoreductase</fullName>
        <ecNumber evidence="11">1.14.-.-</ecNumber>
    </submittedName>
</protein>
<dbReference type="PANTHER" id="PTHR46300">
    <property type="entry name" value="P450, PUTATIVE (EUROFUNG)-RELATED-RELATED"/>
    <property type="match status" value="1"/>
</dbReference>
<evidence type="ECO:0000256" key="6">
    <source>
        <dbReference type="ARBA" id="ARBA00023002"/>
    </source>
</evidence>
<comment type="pathway">
    <text evidence="2">Secondary metabolite biosynthesis.</text>
</comment>
<dbReference type="GO" id="GO:0005506">
    <property type="term" value="F:iron ion binding"/>
    <property type="evidence" value="ECO:0007669"/>
    <property type="project" value="InterPro"/>
</dbReference>
<dbReference type="InterPro" id="IPR050364">
    <property type="entry name" value="Cytochrome_P450_fung"/>
</dbReference>
<reference evidence="11" key="1">
    <citation type="submission" date="2012-10" db="EMBL/GenBank/DDBJ databases">
        <authorList>
            <person name="Jelonek L."/>
        </authorList>
    </citation>
    <scope>NUCLEOTIDE SEQUENCE</scope>
    <source>
        <strain evidence="11">Isolate 7/3/14</strain>
    </source>
</reference>
<keyword evidence="4 9" id="KW-0349">Heme</keyword>
<gene>
    <name evidence="11" type="ORF">BN14_09531</name>
    <name evidence="12" type="ORF">RSOLAG1IB_10068</name>
</gene>
<dbReference type="EMBL" id="CAOJ01014577">
    <property type="protein sequence ID" value="CCO35413.1"/>
    <property type="molecule type" value="Genomic_DNA"/>
</dbReference>
<dbReference type="PROSITE" id="PS00086">
    <property type="entry name" value="CYTOCHROME_P450"/>
    <property type="match status" value="1"/>
</dbReference>
<evidence type="ECO:0000313" key="14">
    <source>
        <dbReference type="Proteomes" id="UP000059188"/>
    </source>
</evidence>
<dbReference type="Proteomes" id="UP000012065">
    <property type="component" value="Unassembled WGS sequence"/>
</dbReference>
<keyword evidence="7 9" id="KW-0408">Iron</keyword>
<evidence type="ECO:0000256" key="2">
    <source>
        <dbReference type="ARBA" id="ARBA00005179"/>
    </source>
</evidence>
<dbReference type="GO" id="GO:0020037">
    <property type="term" value="F:heme binding"/>
    <property type="evidence" value="ECO:0007669"/>
    <property type="project" value="InterPro"/>
</dbReference>
<reference evidence="12 14" key="3">
    <citation type="submission" date="2014-11" db="EMBL/GenBank/DDBJ databases">
        <authorList>
            <person name="Wibberg Daniel"/>
        </authorList>
    </citation>
    <scope>NUCLEOTIDE SEQUENCE [LARGE SCALE GENOMIC DNA]</scope>
    <source>
        <strain evidence="12">Rhizoctonia solani AG1-IB 7/3/14</strain>
    </source>
</reference>
<evidence type="ECO:0000313" key="12">
    <source>
        <dbReference type="EMBL" id="CEL61486.1"/>
    </source>
</evidence>
<evidence type="ECO:0000256" key="9">
    <source>
        <dbReference type="PIRSR" id="PIRSR602401-1"/>
    </source>
</evidence>
<evidence type="ECO:0000256" key="4">
    <source>
        <dbReference type="ARBA" id="ARBA00022617"/>
    </source>
</evidence>
<dbReference type="InterPro" id="IPR002401">
    <property type="entry name" value="Cyt_P450_E_grp-I"/>
</dbReference>
<dbReference type="CDD" id="cd11065">
    <property type="entry name" value="CYP64-like"/>
    <property type="match status" value="1"/>
</dbReference>
<comment type="similarity">
    <text evidence="3 10">Belongs to the cytochrome P450 family.</text>
</comment>
<organism evidence="11 13">
    <name type="scientific">Thanatephorus cucumeris (strain AG1-IB / isolate 7/3/14)</name>
    <name type="common">Lettuce bottom rot fungus</name>
    <name type="synonym">Rhizoctonia solani</name>
    <dbReference type="NCBI Taxonomy" id="1108050"/>
    <lineage>
        <taxon>Eukaryota</taxon>
        <taxon>Fungi</taxon>
        <taxon>Dikarya</taxon>
        <taxon>Basidiomycota</taxon>
        <taxon>Agaricomycotina</taxon>
        <taxon>Agaricomycetes</taxon>
        <taxon>Cantharellales</taxon>
        <taxon>Ceratobasidiaceae</taxon>
        <taxon>Rhizoctonia</taxon>
        <taxon>Rhizoctonia solani AG-1</taxon>
    </lineage>
</organism>
<keyword evidence="14" id="KW-1185">Reference proteome</keyword>
<keyword evidence="6 10" id="KW-0560">Oxidoreductase</keyword>
<proteinExistence type="inferred from homology"/>
<evidence type="ECO:0000256" key="5">
    <source>
        <dbReference type="ARBA" id="ARBA00022723"/>
    </source>
</evidence>
<evidence type="ECO:0000313" key="13">
    <source>
        <dbReference type="Proteomes" id="UP000012065"/>
    </source>
</evidence>
<keyword evidence="5 9" id="KW-0479">Metal-binding</keyword>
<evidence type="ECO:0000256" key="3">
    <source>
        <dbReference type="ARBA" id="ARBA00010617"/>
    </source>
</evidence>
<feature type="binding site" description="axial binding residue" evidence="9">
    <location>
        <position position="461"/>
    </location>
    <ligand>
        <name>heme</name>
        <dbReference type="ChEBI" id="CHEBI:30413"/>
    </ligand>
    <ligandPart>
        <name>Fe</name>
        <dbReference type="ChEBI" id="CHEBI:18248"/>
    </ligandPart>
</feature>
<dbReference type="STRING" id="1108050.M5C622"/>
<dbReference type="GO" id="GO:0016705">
    <property type="term" value="F:oxidoreductase activity, acting on paired donors, with incorporation or reduction of molecular oxygen"/>
    <property type="evidence" value="ECO:0007669"/>
    <property type="project" value="InterPro"/>
</dbReference>
<dbReference type="PRINTS" id="PR00463">
    <property type="entry name" value="EP450I"/>
</dbReference>
<dbReference type="InterPro" id="IPR036396">
    <property type="entry name" value="Cyt_P450_sf"/>
</dbReference>
<dbReference type="EMBL" id="LN679156">
    <property type="protein sequence ID" value="CEL61486.1"/>
    <property type="molecule type" value="Genomic_DNA"/>
</dbReference>
<evidence type="ECO:0000313" key="11">
    <source>
        <dbReference type="EMBL" id="CCO35413.1"/>
    </source>
</evidence>
<comment type="cofactor">
    <cofactor evidence="1 9">
        <name>heme</name>
        <dbReference type="ChEBI" id="CHEBI:30413"/>
    </cofactor>
</comment>
<dbReference type="PANTHER" id="PTHR46300:SF7">
    <property type="entry name" value="P450, PUTATIVE (EUROFUNG)-RELATED"/>
    <property type="match status" value="1"/>
</dbReference>
<evidence type="ECO:0000256" key="10">
    <source>
        <dbReference type="RuleBase" id="RU000461"/>
    </source>
</evidence>
<reference evidence="11 13" key="2">
    <citation type="journal article" date="2013" name="J. Biotechnol.">
        <title>Establishment and interpretation of the genome sequence of the phytopathogenic fungus Rhizoctonia solani AG1-IB isolate 7/3/14.</title>
        <authorList>
            <person name="Wibberg D.W."/>
            <person name="Jelonek L.J."/>
            <person name="Rupp O.R."/>
            <person name="Hennig M.H."/>
            <person name="Eikmeyer F.E."/>
            <person name="Goesmann A.G."/>
            <person name="Hartmann A.H."/>
            <person name="Borriss R.B."/>
            <person name="Grosch R.G."/>
            <person name="Puehler A.P."/>
            <person name="Schlueter A.S."/>
        </authorList>
    </citation>
    <scope>NUCLEOTIDE SEQUENCE [LARGE SCALE GENOMIC DNA]</scope>
    <source>
        <strain evidence="13">AG1-IB / isolate 7/3/14</strain>
        <strain evidence="11">Isolate 7/3/14</strain>
    </source>
</reference>
<dbReference type="SUPFAM" id="SSF48264">
    <property type="entry name" value="Cytochrome P450"/>
    <property type="match status" value="1"/>
</dbReference>
<dbReference type="InterPro" id="IPR001128">
    <property type="entry name" value="Cyt_P450"/>
</dbReference>
<dbReference type="Gene3D" id="1.10.630.10">
    <property type="entry name" value="Cytochrome P450"/>
    <property type="match status" value="1"/>
</dbReference>
<dbReference type="AlphaFoldDB" id="M5C622"/>
<dbReference type="OrthoDB" id="2789670at2759"/>
<accession>M5C622</accession>
<evidence type="ECO:0000256" key="1">
    <source>
        <dbReference type="ARBA" id="ARBA00001971"/>
    </source>
</evidence>